<dbReference type="InterPro" id="IPR050259">
    <property type="entry name" value="SDR"/>
</dbReference>
<dbReference type="InterPro" id="IPR036291">
    <property type="entry name" value="NAD(P)-bd_dom_sf"/>
</dbReference>
<proteinExistence type="inferred from homology"/>
<gene>
    <name evidence="2" type="ORF">SAMN05444339_101409</name>
</gene>
<sequence>MPEPEVWRDLFETSFIGPLEILKTAIAHMQPDPQVGRRSKIVIVSGISSAQVLSHYATANVIRTAWVGQAKTLAFALGARGIHVNTLSLGGTLSPWYRAGIAKRAESKGMTFDEGILAETDNVPLGKYGTPEEVANAIETLLGPFSDHITGTNLMHDGGFTRAY</sequence>
<dbReference type="EMBL" id="FQUE01000001">
    <property type="protein sequence ID" value="SHE45407.1"/>
    <property type="molecule type" value="Genomic_DNA"/>
</dbReference>
<dbReference type="AlphaFoldDB" id="A0A1M4TM90"/>
<dbReference type="Proteomes" id="UP000183987">
    <property type="component" value="Unassembled WGS sequence"/>
</dbReference>
<dbReference type="PRINTS" id="PR00081">
    <property type="entry name" value="GDHRDH"/>
</dbReference>
<dbReference type="Pfam" id="PF13561">
    <property type="entry name" value="adh_short_C2"/>
    <property type="match status" value="1"/>
</dbReference>
<dbReference type="STRING" id="366533.SAMN05444339_101409"/>
<comment type="similarity">
    <text evidence="1">Belongs to the short-chain dehydrogenases/reductases (SDR) family.</text>
</comment>
<dbReference type="Gene3D" id="3.40.50.720">
    <property type="entry name" value="NAD(P)-binding Rossmann-like Domain"/>
    <property type="match status" value="1"/>
</dbReference>
<dbReference type="InterPro" id="IPR002347">
    <property type="entry name" value="SDR_fam"/>
</dbReference>
<dbReference type="PANTHER" id="PTHR42879">
    <property type="entry name" value="3-OXOACYL-(ACYL-CARRIER-PROTEIN) REDUCTASE"/>
    <property type="match status" value="1"/>
</dbReference>
<dbReference type="SUPFAM" id="SSF51735">
    <property type="entry name" value="NAD(P)-binding Rossmann-fold domains"/>
    <property type="match status" value="1"/>
</dbReference>
<keyword evidence="3" id="KW-1185">Reference proteome</keyword>
<evidence type="ECO:0000313" key="2">
    <source>
        <dbReference type="EMBL" id="SHE45407.1"/>
    </source>
</evidence>
<name>A0A1M4TM90_LOKAT</name>
<reference evidence="3" key="1">
    <citation type="submission" date="2016-11" db="EMBL/GenBank/DDBJ databases">
        <authorList>
            <person name="Varghese N."/>
            <person name="Submissions S."/>
        </authorList>
    </citation>
    <scope>NUCLEOTIDE SEQUENCE [LARGE SCALE GENOMIC DNA]</scope>
    <source>
        <strain evidence="3">DSM 29326</strain>
    </source>
</reference>
<evidence type="ECO:0000313" key="3">
    <source>
        <dbReference type="Proteomes" id="UP000183987"/>
    </source>
</evidence>
<organism evidence="2 3">
    <name type="scientific">Loktanella atrilutea</name>
    <dbReference type="NCBI Taxonomy" id="366533"/>
    <lineage>
        <taxon>Bacteria</taxon>
        <taxon>Pseudomonadati</taxon>
        <taxon>Pseudomonadota</taxon>
        <taxon>Alphaproteobacteria</taxon>
        <taxon>Rhodobacterales</taxon>
        <taxon>Roseobacteraceae</taxon>
        <taxon>Loktanella</taxon>
    </lineage>
</organism>
<dbReference type="PANTHER" id="PTHR42879:SF6">
    <property type="entry name" value="NADPH-DEPENDENT REDUCTASE BACG"/>
    <property type="match status" value="1"/>
</dbReference>
<protein>
    <submittedName>
        <fullName evidence="2">Enoyl-(Acyl carrier protein) reductase</fullName>
    </submittedName>
</protein>
<accession>A0A1M4TM90</accession>
<evidence type="ECO:0000256" key="1">
    <source>
        <dbReference type="ARBA" id="ARBA00006484"/>
    </source>
</evidence>